<dbReference type="OrthoDB" id="976179at2759"/>
<dbReference type="PANTHER" id="PTHR34145">
    <property type="entry name" value="OS02G0105600 PROTEIN"/>
    <property type="match status" value="1"/>
</dbReference>
<dbReference type="InterPro" id="IPR036047">
    <property type="entry name" value="F-box-like_dom_sf"/>
</dbReference>
<dbReference type="PANTHER" id="PTHR34145:SF53">
    <property type="entry name" value="LEUCINE-RICH REPEAT DOMAIN SUPERFAMILY"/>
    <property type="match status" value="1"/>
</dbReference>
<accession>A0A6P6AMZ1</accession>
<evidence type="ECO:0000259" key="1">
    <source>
        <dbReference type="PROSITE" id="PS50181"/>
    </source>
</evidence>
<dbReference type="InterPro" id="IPR001810">
    <property type="entry name" value="F-box_dom"/>
</dbReference>
<reference evidence="3" key="1">
    <citation type="submission" date="2025-08" db="UniProtKB">
        <authorList>
            <consortium name="RefSeq"/>
        </authorList>
    </citation>
    <scope>IDENTIFICATION</scope>
    <source>
        <tissue evidence="3">Fruit stalk</tissue>
    </source>
</reference>
<evidence type="ECO:0000313" key="2">
    <source>
        <dbReference type="Proteomes" id="UP000515121"/>
    </source>
</evidence>
<dbReference type="Pfam" id="PF23622">
    <property type="entry name" value="LRR_At1g61320_AtMIF1"/>
    <property type="match status" value="1"/>
</dbReference>
<dbReference type="Pfam" id="PF00646">
    <property type="entry name" value="F-box"/>
    <property type="match status" value="1"/>
</dbReference>
<sequence length="453" mass="52611">MEDERRDFISSLPQDILKRIISILPLEEAVRTSAFSTVWRSLWVPVLLTCHEEAKEELQEIISQSYDVHRVWKLCLSYQEIKDGVTVLATKGVEQELHLEFSKREKEAKNFHLKLEPITRPASQIVRFSTLKMLRVRSVNHLGNDLISALFSTSKFLESLELEKCSGLQILDIEANDHLQILKVMDCPDMANITVSARNLRSFWYQGVLPQIQLKNTLDLVEVMLDLRNGFCSSEFDCEDVLSFLTSLREIEILTINSWLLEWLCSGGVIFSRLEFRFNNLKELSWMDSGLNKTKRDSLACFLNICSFLEKLLIKIDPDLNSIPCPYFHQYWHEPHLWMDDATVKSNTSQLEHLKIVEFLGYKSEEDQILLMELLLEKANMLKSITVTSPENHSWEVAKVPQSQLKPTWNTSNQQQQNAVFSLIKDFFLEFFGEINVVFRPEKAGICNLSFWH</sequence>
<dbReference type="SUPFAM" id="SSF52047">
    <property type="entry name" value="RNI-like"/>
    <property type="match status" value="1"/>
</dbReference>
<gene>
    <name evidence="3" type="primary">LOC111311065</name>
</gene>
<feature type="domain" description="F-box" evidence="1">
    <location>
        <begin position="6"/>
        <end position="42"/>
    </location>
</feature>
<dbReference type="KEGG" id="dzi:111311065"/>
<dbReference type="InterPro" id="IPR055357">
    <property type="entry name" value="LRR_At1g61320_AtMIF1"/>
</dbReference>
<dbReference type="PROSITE" id="PS50181">
    <property type="entry name" value="FBOX"/>
    <property type="match status" value="1"/>
</dbReference>
<keyword evidence="2" id="KW-1185">Reference proteome</keyword>
<proteinExistence type="predicted"/>
<protein>
    <submittedName>
        <fullName evidence="3">FBD-associated F-box protein At5g56690</fullName>
    </submittedName>
</protein>
<dbReference type="Proteomes" id="UP000515121">
    <property type="component" value="Unplaced"/>
</dbReference>
<dbReference type="AlphaFoldDB" id="A0A6P6AMZ1"/>
<dbReference type="InterPro" id="IPR053772">
    <property type="entry name" value="At1g61320/At1g61330-like"/>
</dbReference>
<dbReference type="Gene3D" id="1.20.1280.50">
    <property type="match status" value="1"/>
</dbReference>
<name>A0A6P6AMZ1_DURZI</name>
<organism evidence="2 3">
    <name type="scientific">Durio zibethinus</name>
    <name type="common">Durian</name>
    <dbReference type="NCBI Taxonomy" id="66656"/>
    <lineage>
        <taxon>Eukaryota</taxon>
        <taxon>Viridiplantae</taxon>
        <taxon>Streptophyta</taxon>
        <taxon>Embryophyta</taxon>
        <taxon>Tracheophyta</taxon>
        <taxon>Spermatophyta</taxon>
        <taxon>Magnoliopsida</taxon>
        <taxon>eudicotyledons</taxon>
        <taxon>Gunneridae</taxon>
        <taxon>Pentapetalae</taxon>
        <taxon>rosids</taxon>
        <taxon>malvids</taxon>
        <taxon>Malvales</taxon>
        <taxon>Malvaceae</taxon>
        <taxon>Helicteroideae</taxon>
        <taxon>Durio</taxon>
    </lineage>
</organism>
<dbReference type="InterPro" id="IPR032675">
    <property type="entry name" value="LRR_dom_sf"/>
</dbReference>
<evidence type="ECO:0000313" key="3">
    <source>
        <dbReference type="RefSeq" id="XP_022766178.1"/>
    </source>
</evidence>
<dbReference type="GeneID" id="111311065"/>
<dbReference type="RefSeq" id="XP_022766178.1">
    <property type="nucleotide sequence ID" value="XM_022910443.1"/>
</dbReference>
<dbReference type="Gene3D" id="3.80.10.10">
    <property type="entry name" value="Ribonuclease Inhibitor"/>
    <property type="match status" value="1"/>
</dbReference>
<dbReference type="SUPFAM" id="SSF81383">
    <property type="entry name" value="F-box domain"/>
    <property type="match status" value="1"/>
</dbReference>